<name>A0AAD5BJ51_9ASCO</name>
<comment type="caution">
    <text evidence="1">The sequence shown here is derived from an EMBL/GenBank/DDBJ whole genome shotgun (WGS) entry which is preliminary data.</text>
</comment>
<organism evidence="1 2">
    <name type="scientific">Candida theae</name>
    <dbReference type="NCBI Taxonomy" id="1198502"/>
    <lineage>
        <taxon>Eukaryota</taxon>
        <taxon>Fungi</taxon>
        <taxon>Dikarya</taxon>
        <taxon>Ascomycota</taxon>
        <taxon>Saccharomycotina</taxon>
        <taxon>Pichiomycetes</taxon>
        <taxon>Debaryomycetaceae</taxon>
        <taxon>Candida/Lodderomyces clade</taxon>
        <taxon>Candida</taxon>
    </lineage>
</organism>
<proteinExistence type="predicted"/>
<accession>A0AAD5BJ51</accession>
<dbReference type="GeneID" id="76148410"/>
<gene>
    <name evidence="1" type="ORF">KGF57_000350</name>
</gene>
<dbReference type="EMBL" id="JAIHNG010000027">
    <property type="protein sequence ID" value="KAI5967510.1"/>
    <property type="molecule type" value="Genomic_DNA"/>
</dbReference>
<dbReference type="AlphaFoldDB" id="A0AAD5BJ51"/>
<sequence length="640" mass="73319">MSDLKEYRIHIGNISPKLKDNSNLLEQRIRKFDIDIKLPLEFHTKPIETKYFAYTTILASSANFSKLKASLHGVQFMGLKLTISIAKPSYQERFHTISQSKLKQLRQDELKQEKIANSRLDRIRELHTSYPTNPITSTIVTTPKPSTFSLSQHIFNNTSANTKNPPPTHRLNGSKSYGATLDNLNFKYRNGSAHSVVKGAHRRHARKDVRSQTLRILVNGELKNFKFYKTKLWGVEKNKTVRDMTWRYDAKMGWKSGDDHLIEGVAKKTCGINGEQALRYGEGVVAHGVESSSKSHLATSEVKGEDGDDEIYQETSKNKAILASLLTNYDFGKPVDLEEDKDIDKDEIEVDSKGRKTVKHYDYEVEGKAGDEDDEDEPNVGYKVSGNFDMTSVLKDEELVKPIKEVYYDEDDEGNDLDFDTLKPMRTVEEEYADYRQERPEDVDQETAQQQNIVDDEDEEDNEFMPTFGTHNCNNTETLRSLFNPSTSDTQPQPQQSTFKLALSDDDHDIDETKIGERDEQRQLLKQIQQRKHEEFAQSLQQQRQNQFGLFWPHFDSPFLSTQSQLAKIGNIATGDSGFSLPSMNNGSSVDAIDGAGGGSVEKEGETDYEKWFWSVRGEFTRECKRRKRDLMRIMRKKRN</sequence>
<evidence type="ECO:0000313" key="1">
    <source>
        <dbReference type="EMBL" id="KAI5967510.1"/>
    </source>
</evidence>
<keyword evidence="2" id="KW-1185">Reference proteome</keyword>
<dbReference type="Proteomes" id="UP001204833">
    <property type="component" value="Unassembled WGS sequence"/>
</dbReference>
<reference evidence="1 2" key="1">
    <citation type="journal article" date="2022" name="DNA Res.">
        <title>Genome analysis of five recently described species of the CUG-Ser clade uncovers Candida theae as a new hybrid lineage with pathogenic potential in the Candida parapsilosis species complex.</title>
        <authorList>
            <person name="Mixao V."/>
            <person name="Del Olmo V."/>
            <person name="Hegedusova E."/>
            <person name="Saus E."/>
            <person name="Pryszcz L."/>
            <person name="Cillingova A."/>
            <person name="Nosek J."/>
            <person name="Gabaldon T."/>
        </authorList>
    </citation>
    <scope>NUCLEOTIDE SEQUENCE [LARGE SCALE GENOMIC DNA]</scope>
    <source>
        <strain evidence="1 2">CBS 12239</strain>
    </source>
</reference>
<protein>
    <submittedName>
        <fullName evidence="1">NOP8</fullName>
    </submittedName>
</protein>
<dbReference type="RefSeq" id="XP_051611149.1">
    <property type="nucleotide sequence ID" value="XM_051752923.1"/>
</dbReference>
<evidence type="ECO:0000313" key="2">
    <source>
        <dbReference type="Proteomes" id="UP001204833"/>
    </source>
</evidence>